<evidence type="ECO:0000313" key="4">
    <source>
        <dbReference type="Proteomes" id="UP000009036"/>
    </source>
</evidence>
<gene>
    <name evidence="3" type="ORF">SU9_000135</name>
</gene>
<keyword evidence="4" id="KW-1185">Reference proteome</keyword>
<dbReference type="AlphaFoldDB" id="A0A8B1N0X8"/>
<feature type="region of interest" description="Disordered" evidence="1">
    <location>
        <begin position="1"/>
        <end position="20"/>
    </location>
</feature>
<sequence length="77" mass="8128">MSTGPSNRCKSGCYGAESSTGRTLGAHGISYILREDAWGNGYATEAAKHVVAFAFTTARLERLEAMHHPDDPASGVS</sequence>
<protein>
    <submittedName>
        <fullName evidence="3">GNAT family N-acetyltransferase</fullName>
    </submittedName>
</protein>
<name>A0A8B1N0X8_9ACTN</name>
<accession>A0A8B1N0X8</accession>
<evidence type="ECO:0000313" key="3">
    <source>
        <dbReference type="EMBL" id="QTZ90058.1"/>
    </source>
</evidence>
<dbReference type="Proteomes" id="UP000009036">
    <property type="component" value="Chromosome"/>
</dbReference>
<dbReference type="Gene3D" id="3.40.630.30">
    <property type="match status" value="1"/>
</dbReference>
<keyword evidence="3" id="KW-0808">Transferase</keyword>
<reference evidence="3" key="2">
    <citation type="submission" date="2021-04" db="EMBL/GenBank/DDBJ databases">
        <authorList>
            <person name="Wen M.-L."/>
            <person name="Han X.-L."/>
            <person name="Xiong J."/>
        </authorList>
    </citation>
    <scope>NUCLEOTIDE SEQUENCE</scope>
    <source>
        <strain evidence="3">AGR0001</strain>
    </source>
</reference>
<dbReference type="GO" id="GO:0016747">
    <property type="term" value="F:acyltransferase activity, transferring groups other than amino-acyl groups"/>
    <property type="evidence" value="ECO:0007669"/>
    <property type="project" value="InterPro"/>
</dbReference>
<dbReference type="InterPro" id="IPR016181">
    <property type="entry name" value="Acyl_CoA_acyltransferase"/>
</dbReference>
<organism evidence="3 4">
    <name type="scientific">Streptomyces auratus AGR0001</name>
    <dbReference type="NCBI Taxonomy" id="1160718"/>
    <lineage>
        <taxon>Bacteria</taxon>
        <taxon>Bacillati</taxon>
        <taxon>Actinomycetota</taxon>
        <taxon>Actinomycetes</taxon>
        <taxon>Kitasatosporales</taxon>
        <taxon>Streptomycetaceae</taxon>
        <taxon>Streptomyces</taxon>
    </lineage>
</organism>
<feature type="domain" description="N-acetyltransferase" evidence="2">
    <location>
        <begin position="27"/>
        <end position="74"/>
    </location>
</feature>
<evidence type="ECO:0000256" key="1">
    <source>
        <dbReference type="SAM" id="MobiDB-lite"/>
    </source>
</evidence>
<dbReference type="Pfam" id="PF13302">
    <property type="entry name" value="Acetyltransf_3"/>
    <property type="match status" value="1"/>
</dbReference>
<proteinExistence type="predicted"/>
<reference evidence="3" key="1">
    <citation type="journal article" date="2012" name="J. Bacteriol.">
        <title>Genome Sequence of Streptomyces auratus Strain AGR0001, a Phoslactomycin-Producing Actinomycete.</title>
        <authorList>
            <person name="Han X."/>
            <person name="Li M."/>
            <person name="Ding Z."/>
            <person name="Zhao J."/>
            <person name="Ji K."/>
            <person name="Wen M."/>
            <person name="Lu T."/>
        </authorList>
    </citation>
    <scope>NUCLEOTIDE SEQUENCE</scope>
    <source>
        <strain evidence="3">AGR0001</strain>
    </source>
</reference>
<dbReference type="EMBL" id="CP072931">
    <property type="protein sequence ID" value="QTZ90058.1"/>
    <property type="molecule type" value="Genomic_DNA"/>
</dbReference>
<dbReference type="InterPro" id="IPR000182">
    <property type="entry name" value="GNAT_dom"/>
</dbReference>
<evidence type="ECO:0000259" key="2">
    <source>
        <dbReference type="Pfam" id="PF13302"/>
    </source>
</evidence>
<dbReference type="RefSeq" id="WP_167551499.1">
    <property type="nucleotide sequence ID" value="NZ_CP072931.1"/>
</dbReference>
<dbReference type="KEGG" id="sauh:SU9_000135"/>
<dbReference type="SUPFAM" id="SSF55729">
    <property type="entry name" value="Acyl-CoA N-acyltransferases (Nat)"/>
    <property type="match status" value="1"/>
</dbReference>